<organism evidence="3 4">
    <name type="scientific">Adiantum capillus-veneris</name>
    <name type="common">Maidenhair fern</name>
    <dbReference type="NCBI Taxonomy" id="13818"/>
    <lineage>
        <taxon>Eukaryota</taxon>
        <taxon>Viridiplantae</taxon>
        <taxon>Streptophyta</taxon>
        <taxon>Embryophyta</taxon>
        <taxon>Tracheophyta</taxon>
        <taxon>Polypodiopsida</taxon>
        <taxon>Polypodiidae</taxon>
        <taxon>Polypodiales</taxon>
        <taxon>Pteridineae</taxon>
        <taxon>Pteridaceae</taxon>
        <taxon>Vittarioideae</taxon>
        <taxon>Adiantum</taxon>
    </lineage>
</organism>
<gene>
    <name evidence="3" type="ORF">GOP47_0000499</name>
</gene>
<dbReference type="InterPro" id="IPR028934">
    <property type="entry name" value="Vps26-related"/>
</dbReference>
<evidence type="ECO:0000313" key="3">
    <source>
        <dbReference type="EMBL" id="KAI5084330.1"/>
    </source>
</evidence>
<keyword evidence="2" id="KW-0812">Transmembrane</keyword>
<dbReference type="FunFam" id="2.60.40.640:FF:000023">
    <property type="entry name" value="Vacuolar protein sorting-associated protein 26"/>
    <property type="match status" value="1"/>
</dbReference>
<dbReference type="InterPro" id="IPR014756">
    <property type="entry name" value="Ig_E-set"/>
</dbReference>
<dbReference type="PANTHER" id="PTHR12233">
    <property type="entry name" value="VACUOLAR PROTEIN SORTING 26 RELATED"/>
    <property type="match status" value="1"/>
</dbReference>
<accession>A0A9D4VD45</accession>
<evidence type="ECO:0000256" key="2">
    <source>
        <dbReference type="SAM" id="Phobius"/>
    </source>
</evidence>
<dbReference type="Proteomes" id="UP000886520">
    <property type="component" value="Chromosome 1"/>
</dbReference>
<keyword evidence="2" id="KW-0472">Membrane</keyword>
<evidence type="ECO:0000313" key="4">
    <source>
        <dbReference type="Proteomes" id="UP000886520"/>
    </source>
</evidence>
<sequence length="329" mass="36016">MALELKLRRADRVYKPADVIDGCIIITTTSPISYQGIKIVLTGTATLQPSLRSVGVLESLYTSIKPIQLLNKSVQVDSTGKFNPGSNEIPFHLTLDGSKGGFGGSLPDTYHGAYVNIQYVLSAEVSRGYMLKNLSGSVEIILESSRGKIPRLPGPSLFVYFYITQDTQKHSLLPSIRSGGFRVTGRVMTHCCLTEPVVGELTVEHAAVSIRSIDLTLLRTESITLNDRMVSETTEVQATQVADGDVCRGLSLPIYLILPRLLTCPTLSFGSFSLEFGLAITITFEAEISKFHAQSDSTTPKEWVINNLSILLVMWLILLCLNFVGDTLR</sequence>
<dbReference type="AlphaFoldDB" id="A0A9D4VD45"/>
<dbReference type="Pfam" id="PF03643">
    <property type="entry name" value="Vps26"/>
    <property type="match status" value="2"/>
</dbReference>
<feature type="transmembrane region" description="Helical" evidence="2">
    <location>
        <begin position="304"/>
        <end position="324"/>
    </location>
</feature>
<evidence type="ECO:0000256" key="1">
    <source>
        <dbReference type="ARBA" id="ARBA00009100"/>
    </source>
</evidence>
<dbReference type="SUPFAM" id="SSF81296">
    <property type="entry name" value="E set domains"/>
    <property type="match status" value="1"/>
</dbReference>
<dbReference type="InterPro" id="IPR014752">
    <property type="entry name" value="Arrestin-like_C"/>
</dbReference>
<dbReference type="Gene3D" id="2.60.40.640">
    <property type="match status" value="2"/>
</dbReference>
<proteinExistence type="inferred from homology"/>
<dbReference type="OrthoDB" id="10263384at2759"/>
<reference evidence="3" key="1">
    <citation type="submission" date="2021-01" db="EMBL/GenBank/DDBJ databases">
        <title>Adiantum capillus-veneris genome.</title>
        <authorList>
            <person name="Fang Y."/>
            <person name="Liao Q."/>
        </authorList>
    </citation>
    <scope>NUCLEOTIDE SEQUENCE</scope>
    <source>
        <strain evidence="3">H3</strain>
        <tissue evidence="3">Leaf</tissue>
    </source>
</reference>
<keyword evidence="4" id="KW-1185">Reference proteome</keyword>
<name>A0A9D4VD45_ADICA</name>
<comment type="caution">
    <text evidence="3">The sequence shown here is derived from an EMBL/GenBank/DDBJ whole genome shotgun (WGS) entry which is preliminary data.</text>
</comment>
<protein>
    <submittedName>
        <fullName evidence="3">Uncharacterized protein</fullName>
    </submittedName>
</protein>
<comment type="similarity">
    <text evidence="1">Belongs to the VPS26 family.</text>
</comment>
<dbReference type="GO" id="GO:0006886">
    <property type="term" value="P:intracellular protein transport"/>
    <property type="evidence" value="ECO:0007669"/>
    <property type="project" value="InterPro"/>
</dbReference>
<dbReference type="EMBL" id="JABFUD020000001">
    <property type="protein sequence ID" value="KAI5084330.1"/>
    <property type="molecule type" value="Genomic_DNA"/>
</dbReference>
<keyword evidence="2" id="KW-1133">Transmembrane helix</keyword>